<evidence type="ECO:0000256" key="2">
    <source>
        <dbReference type="ARBA" id="ARBA00018874"/>
    </source>
</evidence>
<dbReference type="eggNOG" id="KOG4493">
    <property type="taxonomic scope" value="Eukaryota"/>
</dbReference>
<dbReference type="STRING" id="322104.A3LPP2"/>
<dbReference type="AlphaFoldDB" id="A3LPP2"/>
<dbReference type="KEGG" id="pic:PICST_40660"/>
<dbReference type="OMA" id="VCWEIWT"/>
<dbReference type="GeneID" id="4837306"/>
<keyword evidence="3" id="KW-0072">Autophagy</keyword>
<feature type="region of interest" description="Disordered" evidence="4">
    <location>
        <begin position="127"/>
        <end position="150"/>
    </location>
</feature>
<evidence type="ECO:0000313" key="5">
    <source>
        <dbReference type="EMBL" id="ABN64532.2"/>
    </source>
</evidence>
<dbReference type="RefSeq" id="XP_001382561.2">
    <property type="nucleotide sequence ID" value="XM_001382524.1"/>
</dbReference>
<dbReference type="EMBL" id="CP000496">
    <property type="protein sequence ID" value="ABN64532.2"/>
    <property type="molecule type" value="Genomic_DNA"/>
</dbReference>
<reference evidence="5 6" key="1">
    <citation type="journal article" date="2007" name="Nat. Biotechnol.">
        <title>Genome sequence of the lignocellulose-bioconverting and xylose-fermenting yeast Pichia stipitis.</title>
        <authorList>
            <person name="Jeffries T.W."/>
            <person name="Grigoriev I.V."/>
            <person name="Grimwood J."/>
            <person name="Laplaza J.M."/>
            <person name="Aerts A."/>
            <person name="Salamov A."/>
            <person name="Schmutz J."/>
            <person name="Lindquist E."/>
            <person name="Dehal P."/>
            <person name="Shapiro H."/>
            <person name="Jin Y.S."/>
            <person name="Passoth V."/>
            <person name="Richardson P.M."/>
        </authorList>
    </citation>
    <scope>NUCLEOTIDE SEQUENCE [LARGE SCALE GENOMIC DNA]</scope>
    <source>
        <strain evidence="6">ATCC 58785 / CBS 6054 / NBRC 10063 / NRRL Y-11545</strain>
    </source>
</reference>
<dbReference type="HOGENOM" id="CLU_069661_1_1_1"/>
<dbReference type="InterPro" id="IPR012445">
    <property type="entry name" value="ATG101"/>
</dbReference>
<proteinExistence type="inferred from homology"/>
<dbReference type="GO" id="GO:0019901">
    <property type="term" value="F:protein kinase binding"/>
    <property type="evidence" value="ECO:0007669"/>
    <property type="project" value="TreeGrafter"/>
</dbReference>
<evidence type="ECO:0000256" key="4">
    <source>
        <dbReference type="SAM" id="MobiDB-lite"/>
    </source>
</evidence>
<keyword evidence="6" id="KW-1185">Reference proteome</keyword>
<dbReference type="Pfam" id="PF07855">
    <property type="entry name" value="ATG101"/>
    <property type="match status" value="1"/>
</dbReference>
<dbReference type="InParanoid" id="A3LPP2"/>
<evidence type="ECO:0000256" key="3">
    <source>
        <dbReference type="ARBA" id="ARBA00023006"/>
    </source>
</evidence>
<dbReference type="Proteomes" id="UP000002258">
    <property type="component" value="Chromosome 2"/>
</dbReference>
<name>A3LPP2_PICST</name>
<dbReference type="PANTHER" id="PTHR13292">
    <property type="entry name" value="AUTOPHAGY-RELATED PROTEIN 101"/>
    <property type="match status" value="1"/>
</dbReference>
<comment type="similarity">
    <text evidence="1">Belongs to the ATG101 family.</text>
</comment>
<dbReference type="GO" id="GO:0000045">
    <property type="term" value="P:autophagosome assembly"/>
    <property type="evidence" value="ECO:0007669"/>
    <property type="project" value="TreeGrafter"/>
</dbReference>
<feature type="compositionally biased region" description="Low complexity" evidence="4">
    <location>
        <begin position="130"/>
        <end position="150"/>
    </location>
</feature>
<dbReference type="GO" id="GO:1990316">
    <property type="term" value="C:Atg1/ULK1 kinase complex"/>
    <property type="evidence" value="ECO:0007669"/>
    <property type="project" value="TreeGrafter"/>
</dbReference>
<dbReference type="GO" id="GO:0000407">
    <property type="term" value="C:phagophore assembly site"/>
    <property type="evidence" value="ECO:0007669"/>
    <property type="project" value="TreeGrafter"/>
</dbReference>
<dbReference type="OrthoDB" id="10259639at2759"/>
<sequence length="224" mass="25601">MEFFLQLAAERSVVRESIKGVIWTIFFHRLFGPITPVTNEFLNTTYPMAANLPDLDSLIDEKISRLIRQFDSVNAKTGRIVIKFLDKNKSKSKKKTGWFAKADSPEDEVKVWEVWILTVTCIPLEEPRDSNTSNSSNSNNSNSNNNNTSNNTIEISIRSFDENLNKIIDIADTHKDHIPPIMTLDSSPFPYVIEVGQPTSKEGEEHDESWGEYIKKMSTRFNEI</sequence>
<accession>A3LPP2</accession>
<protein>
    <recommendedName>
        <fullName evidence="2">Autophagy-related protein 101</fullName>
    </recommendedName>
</protein>
<organism evidence="5 6">
    <name type="scientific">Scheffersomyces stipitis (strain ATCC 58785 / CBS 6054 / NBRC 10063 / NRRL Y-11545)</name>
    <name type="common">Yeast</name>
    <name type="synonym">Pichia stipitis</name>
    <dbReference type="NCBI Taxonomy" id="322104"/>
    <lineage>
        <taxon>Eukaryota</taxon>
        <taxon>Fungi</taxon>
        <taxon>Dikarya</taxon>
        <taxon>Ascomycota</taxon>
        <taxon>Saccharomycotina</taxon>
        <taxon>Pichiomycetes</taxon>
        <taxon>Debaryomycetaceae</taxon>
        <taxon>Scheffersomyces</taxon>
    </lineage>
</organism>
<dbReference type="PANTHER" id="PTHR13292:SF0">
    <property type="entry name" value="AUTOPHAGY-RELATED PROTEIN 101"/>
    <property type="match status" value="1"/>
</dbReference>
<evidence type="ECO:0000256" key="1">
    <source>
        <dbReference type="ARBA" id="ARBA00007130"/>
    </source>
</evidence>
<gene>
    <name evidence="5" type="ORF">PICST_40660</name>
</gene>
<evidence type="ECO:0000313" key="6">
    <source>
        <dbReference type="Proteomes" id="UP000002258"/>
    </source>
</evidence>